<dbReference type="GO" id="GO:0042732">
    <property type="term" value="P:D-xylose metabolic process"/>
    <property type="evidence" value="ECO:0007669"/>
    <property type="project" value="UniProtKB-KW"/>
</dbReference>
<evidence type="ECO:0000313" key="4">
    <source>
        <dbReference type="EMBL" id="MBS4197745.1"/>
    </source>
</evidence>
<proteinExistence type="inferred from homology"/>
<name>A0A942TGU5_9BACI</name>
<dbReference type="InterPro" id="IPR036390">
    <property type="entry name" value="WH_DNA-bd_sf"/>
</dbReference>
<gene>
    <name evidence="4" type="ORF">KHA97_22130</name>
</gene>
<evidence type="ECO:0000256" key="2">
    <source>
        <dbReference type="ARBA" id="ARBA00006479"/>
    </source>
</evidence>
<dbReference type="AlphaFoldDB" id="A0A942TGU5"/>
<comment type="caution">
    <text evidence="4">The sequence shown here is derived from an EMBL/GenBank/DDBJ whole genome shotgun (WGS) entry which is preliminary data.</text>
</comment>
<dbReference type="Proteomes" id="UP000681414">
    <property type="component" value="Unassembled WGS sequence"/>
</dbReference>
<dbReference type="InterPro" id="IPR043129">
    <property type="entry name" value="ATPase_NBD"/>
</dbReference>
<dbReference type="Gene3D" id="1.10.10.10">
    <property type="entry name" value="Winged helix-like DNA-binding domain superfamily/Winged helix DNA-binding domain"/>
    <property type="match status" value="1"/>
</dbReference>
<sequence>MIDKTRKVSKNLMKQLNQKLILKILKENGPAPKSEIAKITGLTIPGVTDIINELESYKLIKNMGESPIKRGRFPVIYELNKNSFKVIGITIRSESIKIGLFNMLGETLYFLEEKLGRVTSPENTMELVSGLVNQMLELSKTKIADINGIGLGMHGIVDPIKGISIYPPHLNWRNVPIKKILEEKMNTPVIVDNDCNSLAMAEYWFGEGAGLNSFIILNIDYGIGASIMINGELFHGNDFGAGQIGHTIVQDNGSLCSCGNYGCLETISSELSILENIKIKIKKGFPSLITDIEKDPDQINPVHVYAAAKQNDKLTLTTLETASRYLGIGISTLVNVFNPEKVIVTGGILRGGDLVMNPLSESFKSHALKTNVARLELTQSKLGRNADVLGAATLWINELFKGDFPLASLKKGNISSN</sequence>
<dbReference type="Pfam" id="PF00480">
    <property type="entry name" value="ROK"/>
    <property type="match status" value="1"/>
</dbReference>
<comment type="function">
    <text evidence="1">Transcriptional repressor of xylose-utilizing enzymes.</text>
</comment>
<evidence type="ECO:0000256" key="3">
    <source>
        <dbReference type="ARBA" id="ARBA00022629"/>
    </source>
</evidence>
<evidence type="ECO:0000256" key="1">
    <source>
        <dbReference type="ARBA" id="ARBA00002486"/>
    </source>
</evidence>
<keyword evidence="3" id="KW-0119">Carbohydrate metabolism</keyword>
<dbReference type="EMBL" id="JAGYPG010000005">
    <property type="protein sequence ID" value="MBS4197745.1"/>
    <property type="molecule type" value="Genomic_DNA"/>
</dbReference>
<dbReference type="InterPro" id="IPR036388">
    <property type="entry name" value="WH-like_DNA-bd_sf"/>
</dbReference>
<organism evidence="4 5">
    <name type="scientific">Lederbergia citri</name>
    <dbReference type="NCBI Taxonomy" id="2833580"/>
    <lineage>
        <taxon>Bacteria</taxon>
        <taxon>Bacillati</taxon>
        <taxon>Bacillota</taxon>
        <taxon>Bacilli</taxon>
        <taxon>Bacillales</taxon>
        <taxon>Bacillaceae</taxon>
        <taxon>Lederbergia</taxon>
    </lineage>
</organism>
<dbReference type="CDD" id="cd24076">
    <property type="entry name" value="ASKHA_ATPase_ROK_BsXylR-like"/>
    <property type="match status" value="1"/>
</dbReference>
<accession>A0A942TGU5</accession>
<dbReference type="PANTHER" id="PTHR18964:SF149">
    <property type="entry name" value="BIFUNCTIONAL UDP-N-ACETYLGLUCOSAMINE 2-EPIMERASE_N-ACETYLMANNOSAMINE KINASE"/>
    <property type="match status" value="1"/>
</dbReference>
<dbReference type="Pfam" id="PF13412">
    <property type="entry name" value="HTH_24"/>
    <property type="match status" value="1"/>
</dbReference>
<evidence type="ECO:0000313" key="5">
    <source>
        <dbReference type="Proteomes" id="UP000681414"/>
    </source>
</evidence>
<dbReference type="RefSeq" id="WP_213126978.1">
    <property type="nucleotide sequence ID" value="NZ_JAGYPG010000005.1"/>
</dbReference>
<keyword evidence="3" id="KW-0859">Xylose metabolism</keyword>
<comment type="similarity">
    <text evidence="2">Belongs to the ROK (NagC/XylR) family.</text>
</comment>
<keyword evidence="5" id="KW-1185">Reference proteome</keyword>
<dbReference type="SUPFAM" id="SSF53067">
    <property type="entry name" value="Actin-like ATPase domain"/>
    <property type="match status" value="1"/>
</dbReference>
<protein>
    <submittedName>
        <fullName evidence="4">ROK family transcriptional regulator</fullName>
    </submittedName>
</protein>
<dbReference type="Gene3D" id="3.30.420.40">
    <property type="match status" value="2"/>
</dbReference>
<dbReference type="PANTHER" id="PTHR18964">
    <property type="entry name" value="ROK (REPRESSOR, ORF, KINASE) FAMILY"/>
    <property type="match status" value="1"/>
</dbReference>
<dbReference type="InterPro" id="IPR000600">
    <property type="entry name" value="ROK"/>
</dbReference>
<reference evidence="4 5" key="1">
    <citation type="submission" date="2021-05" db="EMBL/GenBank/DDBJ databases">
        <title>Novel Bacillus species.</title>
        <authorList>
            <person name="Liu G."/>
        </authorList>
    </citation>
    <scope>NUCLEOTIDE SEQUENCE [LARGE SCALE GENOMIC DNA]</scope>
    <source>
        <strain evidence="5">FJAT-49780</strain>
    </source>
</reference>
<dbReference type="SUPFAM" id="SSF46785">
    <property type="entry name" value="Winged helix' DNA-binding domain"/>
    <property type="match status" value="1"/>
</dbReference>